<protein>
    <recommendedName>
        <fullName evidence="6">Phosphoserine phosphatase</fullName>
    </recommendedName>
</protein>
<dbReference type="BioCyc" id="CAULO:CC1924-MONOMER"/>
<dbReference type="eggNOG" id="COG0560">
    <property type="taxonomic scope" value="Bacteria"/>
</dbReference>
<dbReference type="Proteomes" id="UP000001816">
    <property type="component" value="Chromosome"/>
</dbReference>
<evidence type="ECO:0000313" key="4">
    <source>
        <dbReference type="EMBL" id="AAK23899.1"/>
    </source>
</evidence>
<dbReference type="CDD" id="cd02612">
    <property type="entry name" value="HAD_PGPPase"/>
    <property type="match status" value="1"/>
</dbReference>
<dbReference type="PANTHER" id="PTHR43344:SF13">
    <property type="entry name" value="PHOSPHATASE RV3661-RELATED"/>
    <property type="match status" value="1"/>
</dbReference>
<dbReference type="InterPro" id="IPR036412">
    <property type="entry name" value="HAD-like_sf"/>
</dbReference>
<dbReference type="AlphaFoldDB" id="Q9A702"/>
<evidence type="ECO:0000256" key="2">
    <source>
        <dbReference type="ARBA" id="ARBA00022801"/>
    </source>
</evidence>
<dbReference type="EMBL" id="AE005673">
    <property type="protein sequence ID" value="AAK23899.1"/>
    <property type="molecule type" value="Genomic_DNA"/>
</dbReference>
<dbReference type="PANTHER" id="PTHR43344">
    <property type="entry name" value="PHOSPHOSERINE PHOSPHATASE"/>
    <property type="match status" value="1"/>
</dbReference>
<evidence type="ECO:0000256" key="1">
    <source>
        <dbReference type="ARBA" id="ARBA00022723"/>
    </source>
</evidence>
<keyword evidence="1" id="KW-0479">Metal-binding</keyword>
<evidence type="ECO:0008006" key="6">
    <source>
        <dbReference type="Google" id="ProtNLM"/>
    </source>
</evidence>
<reference evidence="4 5" key="1">
    <citation type="journal article" date="2001" name="Proc. Natl. Acad. Sci. U.S.A.">
        <title>Complete genome sequence of Caulobacter crescentus.</title>
        <authorList>
            <person name="Nierman W.C."/>
            <person name="Feldblyum T.V."/>
            <person name="Laub M.T."/>
            <person name="Paulsen I.T."/>
            <person name="Nelson K.E."/>
            <person name="Eisen J.A."/>
            <person name="Heidelberg J.F."/>
            <person name="Alley M.R."/>
            <person name="Ohta N."/>
            <person name="Maddock J.R."/>
            <person name="Potocka I."/>
            <person name="Nelson W.C."/>
            <person name="Newton A."/>
            <person name="Stephens C."/>
            <person name="Phadke N.D."/>
            <person name="Ely B."/>
            <person name="DeBoy R.T."/>
            <person name="Dodson R.J."/>
            <person name="Durkin A.S."/>
            <person name="Gwinn M.L."/>
            <person name="Haft D.H."/>
            <person name="Kolonay J.F."/>
            <person name="Smit J."/>
            <person name="Craven M.B."/>
            <person name="Khouri H."/>
            <person name="Shetty J."/>
            <person name="Berry K."/>
            <person name="Utterback T."/>
            <person name="Tran K."/>
            <person name="Wolf A."/>
            <person name="Vamathevan J."/>
            <person name="Ermolaeva M."/>
            <person name="White O."/>
            <person name="Salzberg S.L."/>
            <person name="Venter J.C."/>
            <person name="Shapiro L."/>
            <person name="Fraser C.M."/>
        </authorList>
    </citation>
    <scope>NUCLEOTIDE SEQUENCE [LARGE SCALE GENOMIC DNA]</scope>
    <source>
        <strain evidence="5">ATCC 19089 / CB15</strain>
    </source>
</reference>
<keyword evidence="5" id="KW-1185">Reference proteome</keyword>
<dbReference type="GO" id="GO:0046872">
    <property type="term" value="F:metal ion binding"/>
    <property type="evidence" value="ECO:0007669"/>
    <property type="project" value="UniProtKB-KW"/>
</dbReference>
<dbReference type="Gene3D" id="1.20.1440.100">
    <property type="entry name" value="SG protein - dephosphorylation function"/>
    <property type="match status" value="1"/>
</dbReference>
<sequence>MSAGFQELTHGEFGKSHRALILFPVEPPWTPPFQTILERDRNGDAGMSPRCGRTSTCGMAAQIVAVARKGKPALRRSGVAICPGETISRTMRPPSSTETAGSVANLPRERGSILTLVAEMTMLAVFDMDGTLLNGDSTAVWLWERAKRSPLRMLGILAVAPVAVPMVALPLTRRAGASILLWIATAGLSEQQLLASCDDFARAFAERRCSLSWKPQALAALDQHAAAGDRVVVVTAAPLCLANALLRTLDRRVEVLGTSLKPGLGGWIANIHCRNQRKCQALAEAGHGARWAYAYTDSLDDLPILRAADRPVIVKGGKAAERRLFRAGLLNGRAAAW</sequence>
<dbReference type="EnsemblBacteria" id="AAK23899">
    <property type="protein sequence ID" value="AAK23899"/>
    <property type="gene ID" value="CC_1924"/>
</dbReference>
<dbReference type="SUPFAM" id="SSF56784">
    <property type="entry name" value="HAD-like"/>
    <property type="match status" value="1"/>
</dbReference>
<dbReference type="KEGG" id="ccr:CC_1924"/>
<dbReference type="GO" id="GO:0016787">
    <property type="term" value="F:hydrolase activity"/>
    <property type="evidence" value="ECO:0007669"/>
    <property type="project" value="UniProtKB-KW"/>
</dbReference>
<name>Q9A702_CAUVC</name>
<accession>Q9A702</accession>
<dbReference type="Pfam" id="PF12710">
    <property type="entry name" value="HAD"/>
    <property type="match status" value="1"/>
</dbReference>
<dbReference type="PATRIC" id="fig|190650.5.peg.1941"/>
<evidence type="ECO:0000256" key="3">
    <source>
        <dbReference type="ARBA" id="ARBA00022842"/>
    </source>
</evidence>
<evidence type="ECO:0000313" key="5">
    <source>
        <dbReference type="Proteomes" id="UP000001816"/>
    </source>
</evidence>
<dbReference type="Gene3D" id="3.40.50.1000">
    <property type="entry name" value="HAD superfamily/HAD-like"/>
    <property type="match status" value="1"/>
</dbReference>
<dbReference type="STRING" id="190650.CC_1924"/>
<dbReference type="InterPro" id="IPR050582">
    <property type="entry name" value="HAD-like_SerB"/>
</dbReference>
<dbReference type="PIR" id="G87487">
    <property type="entry name" value="G87487"/>
</dbReference>
<proteinExistence type="predicted"/>
<dbReference type="InterPro" id="IPR023214">
    <property type="entry name" value="HAD_sf"/>
</dbReference>
<dbReference type="HOGENOM" id="CLU_823079_0_0_5"/>
<dbReference type="SMR" id="Q9A702"/>
<keyword evidence="3" id="KW-0460">Magnesium</keyword>
<gene>
    <name evidence="4" type="ordered locus">CC_1924</name>
</gene>
<keyword evidence="2" id="KW-0378">Hydrolase</keyword>
<organism evidence="4 5">
    <name type="scientific">Caulobacter vibrioides (strain ATCC 19089 / CIP 103742 / CB 15)</name>
    <name type="common">Caulobacter crescentus</name>
    <dbReference type="NCBI Taxonomy" id="190650"/>
    <lineage>
        <taxon>Bacteria</taxon>
        <taxon>Pseudomonadati</taxon>
        <taxon>Pseudomonadota</taxon>
        <taxon>Alphaproteobacteria</taxon>
        <taxon>Caulobacterales</taxon>
        <taxon>Caulobacteraceae</taxon>
        <taxon>Caulobacter</taxon>
    </lineage>
</organism>